<keyword evidence="7 12" id="KW-0694">RNA-binding</keyword>
<dbReference type="InterPro" id="IPR028629">
    <property type="entry name" value="Cas9"/>
</dbReference>
<dbReference type="Pfam" id="PF18541">
    <property type="entry name" value="RuvC_III"/>
    <property type="match status" value="1"/>
</dbReference>
<evidence type="ECO:0000256" key="2">
    <source>
        <dbReference type="ARBA" id="ARBA00022722"/>
    </source>
</evidence>
<organism evidence="14 15">
    <name type="scientific">Flavobacterium hydrocarbonoxydans</name>
    <dbReference type="NCBI Taxonomy" id="2683249"/>
    <lineage>
        <taxon>Bacteria</taxon>
        <taxon>Pseudomonadati</taxon>
        <taxon>Bacteroidota</taxon>
        <taxon>Flavobacteriia</taxon>
        <taxon>Flavobacteriales</taxon>
        <taxon>Flavobacteriaceae</taxon>
        <taxon>Flavobacterium</taxon>
    </lineage>
</organism>
<dbReference type="GO" id="GO:0003677">
    <property type="term" value="F:DNA binding"/>
    <property type="evidence" value="ECO:0007669"/>
    <property type="project" value="UniProtKB-UniRule"/>
</dbReference>
<gene>
    <name evidence="12 14" type="primary">cas9</name>
    <name evidence="14" type="ORF">GON26_01765</name>
</gene>
<dbReference type="Proteomes" id="UP000471501">
    <property type="component" value="Unassembled WGS sequence"/>
</dbReference>
<evidence type="ECO:0000256" key="5">
    <source>
        <dbReference type="ARBA" id="ARBA00022801"/>
    </source>
</evidence>
<keyword evidence="4 12" id="KW-0255">Endonuclease</keyword>
<evidence type="ECO:0000259" key="13">
    <source>
        <dbReference type="PROSITE" id="PS51749"/>
    </source>
</evidence>
<dbReference type="InterPro" id="IPR041383">
    <property type="entry name" value="RuvC_III"/>
</dbReference>
<dbReference type="GO" id="GO:0003723">
    <property type="term" value="F:RNA binding"/>
    <property type="evidence" value="ECO:0007669"/>
    <property type="project" value="UniProtKB-UniRule"/>
</dbReference>
<dbReference type="HAMAP" id="MF_01480">
    <property type="entry name" value="Cas9"/>
    <property type="match status" value="1"/>
</dbReference>
<comment type="cofactor">
    <cofactor evidence="1">
        <name>Mg(2+)</name>
        <dbReference type="ChEBI" id="CHEBI:18420"/>
    </cofactor>
</comment>
<dbReference type="Gene3D" id="3.30.420.10">
    <property type="entry name" value="Ribonuclease H-like superfamily/Ribonuclease H"/>
    <property type="match status" value="2"/>
</dbReference>
<comment type="similarity">
    <text evidence="12">Belongs to the CRISPR-associated Cas9 family.</text>
</comment>
<evidence type="ECO:0000256" key="3">
    <source>
        <dbReference type="ARBA" id="ARBA00022723"/>
    </source>
</evidence>
<dbReference type="GO" id="GO:0046872">
    <property type="term" value="F:metal ion binding"/>
    <property type="evidence" value="ECO:0007669"/>
    <property type="project" value="UniProtKB-UniRule"/>
</dbReference>
<evidence type="ECO:0000256" key="12">
    <source>
        <dbReference type="HAMAP-Rule" id="MF_01480"/>
    </source>
</evidence>
<dbReference type="NCBIfam" id="TIGR01865">
    <property type="entry name" value="cas_Csn1"/>
    <property type="match status" value="1"/>
</dbReference>
<comment type="domain">
    <text evidence="12">Has 2 endonuclease domains. The discontinuous RuvC-like domain cleaves the target DNA noncomplementary to crRNA while the HNH nuclease domain cleaves the target DNA complementary to crRNA.</text>
</comment>
<dbReference type="GO" id="GO:0004519">
    <property type="term" value="F:endonuclease activity"/>
    <property type="evidence" value="ECO:0007669"/>
    <property type="project" value="UniProtKB-UniRule"/>
</dbReference>
<accession>A0A6I4NPE0</accession>
<dbReference type="GO" id="GO:0043571">
    <property type="term" value="P:maintenance of CRISPR repeat elements"/>
    <property type="evidence" value="ECO:0007669"/>
    <property type="project" value="UniProtKB-UniRule"/>
</dbReference>
<evidence type="ECO:0000256" key="9">
    <source>
        <dbReference type="ARBA" id="ARBA00023125"/>
    </source>
</evidence>
<evidence type="ECO:0000256" key="4">
    <source>
        <dbReference type="ARBA" id="ARBA00022759"/>
    </source>
</evidence>
<evidence type="ECO:0000256" key="11">
    <source>
        <dbReference type="ARBA" id="ARBA00046380"/>
    </source>
</evidence>
<dbReference type="EC" id="3.1.-.-" evidence="12"/>
<name>A0A6I4NPE0_9FLAO</name>
<keyword evidence="3" id="KW-0479">Metal-binding</keyword>
<keyword evidence="5 12" id="KW-0378">Hydrolase</keyword>
<keyword evidence="10" id="KW-0464">Manganese</keyword>
<dbReference type="RefSeq" id="WP_160372999.1">
    <property type="nucleotide sequence ID" value="NZ_WSTB01000001.1"/>
</dbReference>
<keyword evidence="9 12" id="KW-0238">DNA-binding</keyword>
<evidence type="ECO:0000256" key="6">
    <source>
        <dbReference type="ARBA" id="ARBA00022842"/>
    </source>
</evidence>
<evidence type="ECO:0000256" key="10">
    <source>
        <dbReference type="ARBA" id="ARBA00023211"/>
    </source>
</evidence>
<feature type="active site" description="For RuvC-like nuclease domain" evidence="12">
    <location>
        <position position="8"/>
    </location>
</feature>
<dbReference type="InterPro" id="IPR036397">
    <property type="entry name" value="RNaseH_sf"/>
</dbReference>
<keyword evidence="15" id="KW-1185">Reference proteome</keyword>
<comment type="caution">
    <text evidence="14">The sequence shown here is derived from an EMBL/GenBank/DDBJ whole genome shotgun (WGS) entry which is preliminary data.</text>
</comment>
<sequence>MKKIIGIDLSTTSIGWAFIEEAQSTNEISSIINTGVRVVPITNAEQTDFKKGNSISTNSQRTLRRGARRNLQRFKLRREALLGMFKKIKFIPDNFVYAEKGPFSTFSTYELRAKAALEMVTKEDLVRVLMMLNKKRGYNAKRAFGITDQTFPIGEAGRNSIFSQSNMAKEYENYSSTAQGRQIMTSLYDSDLQNELDAIVSFQQQFHPQCINFGVLEEIRGKSKILTTQYFKDNKKIDIEQFGDAVQTLKMQFYKWRKEATEVELDLKTVVYIIAEINHQIHQMDIFYLNAIGNGSKELFLNKETVGQFLLRQLQYNPHAKLKNQVFCRQDYLNEFNLIWKTQAKFYPELDERLQREVGDRIIFYQRKLKSKKHTIGQCDLEKGHKVIPKSSPLHQEFQVWKSINAIVIHNAKGGQPVGLSLPSKFQLAKELLFKDSYCEKHLTKFCRLATGGNGHFLRKVTGNRTNCEFYRVFMQILLLEGYDLSQLLKLNPSDLTQILYKAFLHLGINTRLLEFDSGITGNDFDKQPYYQLWHLLYSAEDEKTLKKTLVSKFGFTESHIVLLLGVKLEQGYGSLSARAIKKILPYLKQGYPYDQALLRAGYGTAESELFSSDHNGALKQKIAELKRSEVRNPVMGKVLNQLIHIINAICADPAMGPPDEVRIAIAGELKNSREKRARFSRLVDKNRNEHHRIKKILKEKLALDLVTRDEITRYKLWEECKGISFYTGRAIDLSLLYTPAYAIGSIIPEACLFDDRFSNKIIGEDQFIKEQAMHTVYSFLEGKLLSGEFDQFQERVKMILGVSSAEKCRKLLLRNDEIPEVFIDQQLIANQYMISRIKKQISGVCHHLTFTTGSITDKLRRDWGLVDVLKEINWDRYNTLGLTQKEKGSNGVYLTKIKHWKNLSDYRYSALNAIIIAFTNMLYIESLKRLNSKGQGVNREHSFTVMESKYMLKEKEGRVYFESPMEDFKNEVINKLEGVLISYKIKNIVVARSRNFIKTKYGIQTKIQFNPRGPLHKETVYGGLRQYAVKEMKVNVNFIPKTISKVAKKEYREILMQRLLENDNDTKKAFTGKNAVSRNPIYLDVEKNKPMPERVKLVWLEPLYSIRKVITPGLKIDKIIDKGIKSLLIERLNEYGGDFQKALGNLDENPLWLNKEKGICIKRVALRGAANTKALHFKRDHLGNKILDEEGNSIPNDFISTGNNHHLALYRDSLGNLHDEVISFFDIVLRYTEGLPLVKTKHENGWDLVTSIRHNELFVFPSEDFVPWEIDLYDPRNRKKISENLFRAQKFSKSENAGGCIRDYVFRHHLESEIKDVKILKDKTYKMIKSLSAFNQIVKIRLNHLGQVVQVGEGEVEK</sequence>
<proteinExistence type="inferred from homology"/>
<feature type="domain" description="HNH Cas9-type" evidence="13">
    <location>
        <begin position="673"/>
        <end position="828"/>
    </location>
</feature>
<dbReference type="GO" id="GO:0016787">
    <property type="term" value="F:hydrolase activity"/>
    <property type="evidence" value="ECO:0007669"/>
    <property type="project" value="UniProtKB-KW"/>
</dbReference>
<dbReference type="PROSITE" id="PS51749">
    <property type="entry name" value="HNH_CAS9"/>
    <property type="match status" value="1"/>
</dbReference>
<protein>
    <recommendedName>
        <fullName evidence="12">CRISPR-associated endonuclease Cas9</fullName>
        <ecNumber evidence="12">3.1.-.-</ecNumber>
    </recommendedName>
</protein>
<dbReference type="InterPro" id="IPR033114">
    <property type="entry name" value="HNH_CAS9"/>
</dbReference>
<evidence type="ECO:0000256" key="8">
    <source>
        <dbReference type="ARBA" id="ARBA00023118"/>
    </source>
</evidence>
<keyword evidence="8 12" id="KW-0051">Antiviral defense</keyword>
<comment type="caution">
    <text evidence="12">Lacks conserved residue(s) required for the propagation of feature annotation.</text>
</comment>
<evidence type="ECO:0000256" key="1">
    <source>
        <dbReference type="ARBA" id="ARBA00001946"/>
    </source>
</evidence>
<keyword evidence="2 12" id="KW-0540">Nuclease</keyword>
<evidence type="ECO:0000313" key="15">
    <source>
        <dbReference type="Proteomes" id="UP000471501"/>
    </source>
</evidence>
<reference evidence="14 15" key="1">
    <citation type="submission" date="2019-12" db="EMBL/GenBank/DDBJ databases">
        <authorList>
            <person name="Kim Y.S."/>
        </authorList>
    </citation>
    <scope>NUCLEOTIDE SEQUENCE [LARGE SCALE GENOMIC DNA]</scope>
    <source>
        <strain evidence="14 15">GA093</strain>
    </source>
</reference>
<evidence type="ECO:0000256" key="7">
    <source>
        <dbReference type="ARBA" id="ARBA00022884"/>
    </source>
</evidence>
<keyword evidence="6" id="KW-0460">Magnesium</keyword>
<dbReference type="EMBL" id="WSTB01000001">
    <property type="protein sequence ID" value="MWB93074.1"/>
    <property type="molecule type" value="Genomic_DNA"/>
</dbReference>
<comment type="subunit">
    <text evidence="11 12">Monomer. Binds crRNA and tracrRNA.</text>
</comment>
<comment type="function">
    <text evidence="12">CRISPR (clustered regularly interspaced short palindromic repeat) is an adaptive immune system that provides protection against mobile genetic elements (viruses, transposable elements and conjugative plasmids). CRISPR clusters contain spacers, sequences complementary to antecedent mobile elements, and target invading nucleic acids. CRISPR clusters are transcribed and processed into CRISPR RNA (crRNA). In type II CRISPR systems correct processing of pre-crRNA requires a trans-encoded small RNA (tracrRNA), endogenous ribonuclease 3 (rnc) and this protein. The tracrRNA serves as a guide for ribonuclease 3-aided processing of pre-crRNA. Subsequently Cas9/crRNA/tracrRNA endonucleolytically cleaves linear or circular dsDNA target complementary to the spacer; Cas9 is inactive in the absence of the 2 guide RNAs (gRNA). Cas9 recognizes the protospacer adjacent motif (PAM) in the CRISPR repeat sequences to help distinguish self versus nonself, as targets within the bacterial CRISPR locus do not have PAMs. PAM recognition is also required for catalytic activity.</text>
</comment>
<evidence type="ECO:0000313" key="14">
    <source>
        <dbReference type="EMBL" id="MWB93074.1"/>
    </source>
</evidence>
<dbReference type="GO" id="GO:0051607">
    <property type="term" value="P:defense response to virus"/>
    <property type="evidence" value="ECO:0007669"/>
    <property type="project" value="UniProtKB-UniRule"/>
</dbReference>